<keyword evidence="4" id="KW-0812">Transmembrane</keyword>
<keyword evidence="2 3" id="KW-0175">Coiled coil</keyword>
<dbReference type="InterPro" id="IPR050465">
    <property type="entry name" value="UPF0194_transport"/>
</dbReference>
<evidence type="ECO:0000256" key="3">
    <source>
        <dbReference type="SAM" id="Coils"/>
    </source>
</evidence>
<dbReference type="GO" id="GO:0030313">
    <property type="term" value="C:cell envelope"/>
    <property type="evidence" value="ECO:0007669"/>
    <property type="project" value="UniProtKB-SubCell"/>
</dbReference>
<reference evidence="5" key="1">
    <citation type="submission" date="2023-05" db="EMBL/GenBank/DDBJ databases">
        <title>Anaerotaeda fermentans gen. nov., sp. nov., a novel anaerobic planctomycete of the new family within the order Sedimentisphaerales isolated from Taman Peninsula, Russia.</title>
        <authorList>
            <person name="Khomyakova M.A."/>
            <person name="Merkel A.Y."/>
            <person name="Slobodkin A.I."/>
        </authorList>
    </citation>
    <scope>NUCLEOTIDE SEQUENCE</scope>
    <source>
        <strain evidence="5">M17dextr</strain>
    </source>
</reference>
<evidence type="ECO:0000256" key="1">
    <source>
        <dbReference type="ARBA" id="ARBA00004196"/>
    </source>
</evidence>
<feature type="coiled-coil region" evidence="3">
    <location>
        <begin position="191"/>
        <end position="263"/>
    </location>
</feature>
<dbReference type="PANTHER" id="PTHR32347">
    <property type="entry name" value="EFFLUX SYSTEM COMPONENT YKNX-RELATED"/>
    <property type="match status" value="1"/>
</dbReference>
<protein>
    <submittedName>
        <fullName evidence="5">HlyD family efflux transporter periplasmic adaptor subunit</fullName>
    </submittedName>
</protein>
<evidence type="ECO:0000313" key="5">
    <source>
        <dbReference type="EMBL" id="MDI6451206.1"/>
    </source>
</evidence>
<comment type="subcellular location">
    <subcellularLocation>
        <location evidence="1">Cell envelope</location>
    </subcellularLocation>
</comment>
<dbReference type="Gene3D" id="2.40.50.100">
    <property type="match status" value="1"/>
</dbReference>
<dbReference type="RefSeq" id="WP_349246614.1">
    <property type="nucleotide sequence ID" value="NZ_JASCXX010000030.1"/>
</dbReference>
<comment type="caution">
    <text evidence="5">The sequence shown here is derived from an EMBL/GenBank/DDBJ whole genome shotgun (WGS) entry which is preliminary data.</text>
</comment>
<feature type="transmembrane region" description="Helical" evidence="4">
    <location>
        <begin position="20"/>
        <end position="38"/>
    </location>
</feature>
<name>A0AAW6TZP7_9BACT</name>
<proteinExistence type="predicted"/>
<dbReference type="Proteomes" id="UP001431776">
    <property type="component" value="Unassembled WGS sequence"/>
</dbReference>
<keyword evidence="4" id="KW-1133">Transmembrane helix</keyword>
<gene>
    <name evidence="5" type="ORF">QJ522_19240</name>
</gene>
<dbReference type="AlphaFoldDB" id="A0AAW6TZP7"/>
<dbReference type="PANTHER" id="PTHR32347:SF23">
    <property type="entry name" value="BLL5650 PROTEIN"/>
    <property type="match status" value="1"/>
</dbReference>
<keyword evidence="6" id="KW-1185">Reference proteome</keyword>
<accession>A0AAW6TZP7</accession>
<evidence type="ECO:0000256" key="2">
    <source>
        <dbReference type="ARBA" id="ARBA00023054"/>
    </source>
</evidence>
<organism evidence="5 6">
    <name type="scientific">Anaerobaca lacustris</name>
    <dbReference type="NCBI Taxonomy" id="3044600"/>
    <lineage>
        <taxon>Bacteria</taxon>
        <taxon>Pseudomonadati</taxon>
        <taxon>Planctomycetota</taxon>
        <taxon>Phycisphaerae</taxon>
        <taxon>Sedimentisphaerales</taxon>
        <taxon>Anaerobacaceae</taxon>
        <taxon>Anaerobaca</taxon>
    </lineage>
</organism>
<evidence type="ECO:0000313" key="6">
    <source>
        <dbReference type="Proteomes" id="UP001431776"/>
    </source>
</evidence>
<evidence type="ECO:0000256" key="4">
    <source>
        <dbReference type="SAM" id="Phobius"/>
    </source>
</evidence>
<sequence length="409" mass="45554">MSRKRPGNNHIVKRYYLRHLVPVAVWLVAVSAVAWLFYQRAERFEIVGIAQGQVRQVATSSTGRIRSVSVNLFDAVHAGQTLAVVDTLLDNEQTLEADLKAQLRVAAAEAARLASLLIPTQEQLQADTAGMRISQADNERRFAVDVEAARLRILELQATLASDRVTLDDLGVEVAILEDLLGKEAIAPYEVERARVQYKSLDHKVKENEQQLAQTREDLRTAEQRRNQFAQQHLPELSIDHALEAIRKEITVQEERIKGLLAQLVALDARKNVELKSPIDGVVIAVRGRANEVLLQRPGEHMVRRAGEVVAAGDPILAVAEEEPTEIVAYVSENQLKLLRDQMTVKLVKTREPAQIAQSRVLRVGPAIELMPQRLWLNPNVPQWGRPVLIDIPPGMSVVSGEIVGIQDL</sequence>
<keyword evidence="4" id="KW-0472">Membrane</keyword>
<dbReference type="EMBL" id="JASCXX010000030">
    <property type="protein sequence ID" value="MDI6451206.1"/>
    <property type="molecule type" value="Genomic_DNA"/>
</dbReference>